<feature type="active site" description="Proton donor/acceptor" evidence="6">
    <location>
        <position position="155"/>
    </location>
</feature>
<dbReference type="InterPro" id="IPR043129">
    <property type="entry name" value="ATPase_NBD"/>
</dbReference>
<dbReference type="PRINTS" id="PR00471">
    <property type="entry name" value="ACETATEKNASE"/>
</dbReference>
<accession>A0ABU8YUG3</accession>
<dbReference type="Pfam" id="PF00871">
    <property type="entry name" value="Acetate_kinase"/>
    <property type="match status" value="1"/>
</dbReference>
<keyword evidence="6" id="KW-0963">Cytoplasm</keyword>
<dbReference type="PROSITE" id="PS01076">
    <property type="entry name" value="ACETATE_KINASE_2"/>
    <property type="match status" value="1"/>
</dbReference>
<feature type="site" description="Transition state stabilizer" evidence="6">
    <location>
        <position position="247"/>
    </location>
</feature>
<dbReference type="EMBL" id="JBBLXS010000452">
    <property type="protein sequence ID" value="MEK0187853.1"/>
    <property type="molecule type" value="Genomic_DNA"/>
</dbReference>
<keyword evidence="5 6" id="KW-0067">ATP-binding</keyword>
<feature type="binding site" evidence="6">
    <location>
        <position position="7"/>
    </location>
    <ligand>
        <name>Mg(2+)</name>
        <dbReference type="ChEBI" id="CHEBI:18420"/>
    </ligand>
</feature>
<evidence type="ECO:0000256" key="1">
    <source>
        <dbReference type="ARBA" id="ARBA00008748"/>
    </source>
</evidence>
<dbReference type="InterPro" id="IPR023865">
    <property type="entry name" value="Aliphatic_acid_kinase_CS"/>
</dbReference>
<feature type="binding site" evidence="6">
    <location>
        <position position="390"/>
    </location>
    <ligand>
        <name>Mg(2+)</name>
        <dbReference type="ChEBI" id="CHEBI:18420"/>
    </ligand>
</feature>
<dbReference type="Proteomes" id="UP001384579">
    <property type="component" value="Unassembled WGS sequence"/>
</dbReference>
<comment type="subunit">
    <text evidence="6">Homodimer.</text>
</comment>
<dbReference type="InterPro" id="IPR004372">
    <property type="entry name" value="Ac/propionate_kinase"/>
</dbReference>
<keyword evidence="3 6" id="KW-0547">Nucleotide-binding</keyword>
<keyword evidence="4 6" id="KW-0418">Kinase</keyword>
<dbReference type="PANTHER" id="PTHR21060:SF15">
    <property type="entry name" value="ACETATE KINASE-RELATED"/>
    <property type="match status" value="1"/>
</dbReference>
<evidence type="ECO:0000313" key="9">
    <source>
        <dbReference type="Proteomes" id="UP001384579"/>
    </source>
</evidence>
<evidence type="ECO:0000256" key="4">
    <source>
        <dbReference type="ARBA" id="ARBA00022777"/>
    </source>
</evidence>
<protein>
    <recommendedName>
        <fullName evidence="6">Acetate kinase</fullName>
        <ecNumber evidence="6">2.7.2.1</ecNumber>
    </recommendedName>
    <alternativeName>
        <fullName evidence="6">Acetokinase</fullName>
    </alternativeName>
</protein>
<dbReference type="HAMAP" id="MF_00020">
    <property type="entry name" value="Acetate_kinase"/>
    <property type="match status" value="1"/>
</dbReference>
<dbReference type="CDD" id="cd24010">
    <property type="entry name" value="ASKHA_NBD_AcK_PK"/>
    <property type="match status" value="1"/>
</dbReference>
<evidence type="ECO:0000256" key="6">
    <source>
        <dbReference type="HAMAP-Rule" id="MF_00020"/>
    </source>
</evidence>
<reference evidence="8 9" key="1">
    <citation type="journal article" date="2020" name="Harmful Algae">
        <title>Molecular and morphological characterization of a novel dihydroanatoxin-a producing Microcoleus species (cyanobacteria) from the Russian River, California, USA.</title>
        <authorList>
            <person name="Conklin K.Y."/>
            <person name="Stancheva R."/>
            <person name="Otten T.G."/>
            <person name="Fadness R."/>
            <person name="Boyer G.L."/>
            <person name="Read B."/>
            <person name="Zhang X."/>
            <person name="Sheath R.G."/>
        </authorList>
    </citation>
    <scope>NUCLEOTIDE SEQUENCE [LARGE SCALE GENOMIC DNA]</scope>
    <source>
        <strain evidence="8 9">PTRS2</strain>
    </source>
</reference>
<comment type="function">
    <text evidence="6">Catalyzes the formation of acetyl phosphate from acetate and ATP. Can also catalyze the reverse reaction.</text>
</comment>
<evidence type="ECO:0000256" key="2">
    <source>
        <dbReference type="ARBA" id="ARBA00022679"/>
    </source>
</evidence>
<feature type="binding site" evidence="6">
    <location>
        <position position="98"/>
    </location>
    <ligand>
        <name>substrate</name>
    </ligand>
</feature>
<dbReference type="PANTHER" id="PTHR21060">
    <property type="entry name" value="ACETATE KINASE"/>
    <property type="match status" value="1"/>
</dbReference>
<keyword evidence="2 6" id="KW-0808">Transferase</keyword>
<dbReference type="InterPro" id="IPR000890">
    <property type="entry name" value="Aliphatic_acid_kin_short-chain"/>
</dbReference>
<feature type="binding site" evidence="6">
    <location>
        <begin position="289"/>
        <end position="291"/>
    </location>
    <ligand>
        <name>ATP</name>
        <dbReference type="ChEBI" id="CHEBI:30616"/>
    </ligand>
</feature>
<feature type="site" description="Transition state stabilizer" evidence="6">
    <location>
        <position position="186"/>
    </location>
</feature>
<organism evidence="8 9">
    <name type="scientific">Microcoleus anatoxicus PTRS2</name>
    <dbReference type="NCBI Taxonomy" id="2705321"/>
    <lineage>
        <taxon>Bacteria</taxon>
        <taxon>Bacillati</taxon>
        <taxon>Cyanobacteriota</taxon>
        <taxon>Cyanophyceae</taxon>
        <taxon>Oscillatoriophycideae</taxon>
        <taxon>Oscillatoriales</taxon>
        <taxon>Microcoleaceae</taxon>
        <taxon>Microcoleus</taxon>
        <taxon>Microcoleus anatoxicus</taxon>
    </lineage>
</organism>
<feature type="binding site" evidence="6">
    <location>
        <begin position="337"/>
        <end position="341"/>
    </location>
    <ligand>
        <name>ATP</name>
        <dbReference type="ChEBI" id="CHEBI:30616"/>
    </ligand>
</feature>
<dbReference type="PROSITE" id="PS01075">
    <property type="entry name" value="ACETATE_KINASE_1"/>
    <property type="match status" value="1"/>
</dbReference>
<evidence type="ECO:0000313" key="8">
    <source>
        <dbReference type="EMBL" id="MEK0187853.1"/>
    </source>
</evidence>
<comment type="cofactor">
    <cofactor evidence="6">
        <name>Mg(2+)</name>
        <dbReference type="ChEBI" id="CHEBI:18420"/>
    </cofactor>
    <cofactor evidence="6">
        <name>Mn(2+)</name>
        <dbReference type="ChEBI" id="CHEBI:29035"/>
    </cofactor>
    <text evidence="6">Mg(2+). Can also accept Mn(2+).</text>
</comment>
<sequence length="401" mass="43644">MKILVLNAGSSSQKSCLYELKDVQSDRPLQPLWEAKIDWTHQQNVSELKVQTAAGSQLEEELASESRQAAIYRMLETLWKGKTQTINNLNEIDIVGHRVVHGGQEYQQSTLISPDVKEAIARLAVFAPVHNPVNLEGIEAIEKILPNVRQIAVFDTAFHAGLAPATFVYPGPYEWLENGIRRYGFHGISHQYCARRAAEILGRDLADLRLISCHLGNGCSLAAIGGGVSVDTTMGFTPLEGLMMGSRSGSIDPGIIIHLLKRSDLTAEKLDNMLNRNSGLKGISGVSADMRQIVEAISQGNERAQLALDIYIHRLRAGIGAMLASLGGLDALIFTAGVGENSPIVRAAACEAFRFMGLKLDGDHNLQSPIDADIATADSAVKVLVIHTQEDWEIARECSKF</sequence>
<comment type="catalytic activity">
    <reaction evidence="6">
        <text>acetate + ATP = acetyl phosphate + ADP</text>
        <dbReference type="Rhea" id="RHEA:11352"/>
        <dbReference type="ChEBI" id="CHEBI:22191"/>
        <dbReference type="ChEBI" id="CHEBI:30089"/>
        <dbReference type="ChEBI" id="CHEBI:30616"/>
        <dbReference type="ChEBI" id="CHEBI:456216"/>
        <dbReference type="EC" id="2.7.2.1"/>
    </reaction>
</comment>
<dbReference type="EC" id="2.7.2.1" evidence="6"/>
<comment type="caution">
    <text evidence="8">The sequence shown here is derived from an EMBL/GenBank/DDBJ whole genome shotgun (WGS) entry which is preliminary data.</text>
</comment>
<dbReference type="RefSeq" id="WP_340517793.1">
    <property type="nucleotide sequence ID" value="NZ_JBBLXS010000452.1"/>
</dbReference>
<comment type="similarity">
    <text evidence="1 6 7">Belongs to the acetokinase family.</text>
</comment>
<feature type="binding site" evidence="6">
    <location>
        <begin position="214"/>
        <end position="218"/>
    </location>
    <ligand>
        <name>ATP</name>
        <dbReference type="ChEBI" id="CHEBI:30616"/>
    </ligand>
</feature>
<dbReference type="Gene3D" id="3.30.420.40">
    <property type="match status" value="2"/>
</dbReference>
<evidence type="ECO:0000256" key="5">
    <source>
        <dbReference type="ARBA" id="ARBA00022840"/>
    </source>
</evidence>
<comment type="pathway">
    <text evidence="6">Metabolic intermediate biosynthesis; acetyl-CoA biosynthesis; acetyl-CoA from acetate: step 1/2.</text>
</comment>
<dbReference type="PIRSF" id="PIRSF000722">
    <property type="entry name" value="Acetate_prop_kin"/>
    <property type="match status" value="1"/>
</dbReference>
<feature type="binding site" evidence="6">
    <location>
        <position position="14"/>
    </location>
    <ligand>
        <name>ATP</name>
        <dbReference type="ChEBI" id="CHEBI:30616"/>
    </ligand>
</feature>
<evidence type="ECO:0000256" key="7">
    <source>
        <dbReference type="RuleBase" id="RU003835"/>
    </source>
</evidence>
<dbReference type="NCBIfam" id="TIGR00016">
    <property type="entry name" value="ackA"/>
    <property type="match status" value="1"/>
</dbReference>
<proteinExistence type="inferred from homology"/>
<dbReference type="GO" id="GO:0008776">
    <property type="term" value="F:acetate kinase activity"/>
    <property type="evidence" value="ECO:0007669"/>
    <property type="project" value="UniProtKB-EC"/>
</dbReference>
<keyword evidence="9" id="KW-1185">Reference proteome</keyword>
<evidence type="ECO:0000256" key="3">
    <source>
        <dbReference type="ARBA" id="ARBA00022741"/>
    </source>
</evidence>
<keyword evidence="6" id="KW-0460">Magnesium</keyword>
<dbReference type="SUPFAM" id="SSF53067">
    <property type="entry name" value="Actin-like ATPase domain"/>
    <property type="match status" value="2"/>
</dbReference>
<keyword evidence="6" id="KW-0479">Metal-binding</keyword>
<comment type="subcellular location">
    <subcellularLocation>
        <location evidence="6">Cytoplasm</location>
    </subcellularLocation>
</comment>
<name>A0ABU8YUG3_9CYAN</name>
<gene>
    <name evidence="6" type="primary">ackA</name>
    <name evidence="8" type="ORF">WMG39_23870</name>
</gene>